<evidence type="ECO:0000256" key="1">
    <source>
        <dbReference type="SAM" id="Phobius"/>
    </source>
</evidence>
<dbReference type="AlphaFoldDB" id="A0A7X4LJG8"/>
<accession>A0A7X4LJG8</accession>
<sequence length="147" mass="16942">MEARLRFVLWAAVIVILVSAFIHHFLKVEEAADHAVFTLATKNMLDRANRIKQIWILRQQPSTLKIDKEIIELSKDGWVYPKKGSNADCERVLSTVFPKRKILNIEPNVESVSSSDGYNCIYHYTSLYELKVILSGKRFLVLFDSTQ</sequence>
<keyword evidence="1" id="KW-0812">Transmembrane</keyword>
<dbReference type="RefSeq" id="WP_161154028.1">
    <property type="nucleotide sequence ID" value="NZ_WEKT01000006.1"/>
</dbReference>
<dbReference type="Proteomes" id="UP000462621">
    <property type="component" value="Unassembled WGS sequence"/>
</dbReference>
<feature type="transmembrane region" description="Helical" evidence="1">
    <location>
        <begin position="7"/>
        <end position="26"/>
    </location>
</feature>
<keyword evidence="1" id="KW-0472">Membrane</keyword>
<dbReference type="EMBL" id="WEKT01000006">
    <property type="protein sequence ID" value="MZI92731.1"/>
    <property type="molecule type" value="Genomic_DNA"/>
</dbReference>
<evidence type="ECO:0008006" key="4">
    <source>
        <dbReference type="Google" id="ProtNLM"/>
    </source>
</evidence>
<organism evidence="2 3">
    <name type="scientific">Vibrio eleionomae</name>
    <dbReference type="NCBI Taxonomy" id="2653505"/>
    <lineage>
        <taxon>Bacteria</taxon>
        <taxon>Pseudomonadati</taxon>
        <taxon>Pseudomonadota</taxon>
        <taxon>Gammaproteobacteria</taxon>
        <taxon>Vibrionales</taxon>
        <taxon>Vibrionaceae</taxon>
        <taxon>Vibrio</taxon>
    </lineage>
</organism>
<evidence type="ECO:0000313" key="2">
    <source>
        <dbReference type="EMBL" id="MZI92731.1"/>
    </source>
</evidence>
<proteinExistence type="predicted"/>
<comment type="caution">
    <text evidence="2">The sequence shown here is derived from an EMBL/GenBank/DDBJ whole genome shotgun (WGS) entry which is preliminary data.</text>
</comment>
<keyword evidence="1" id="KW-1133">Transmembrane helix</keyword>
<reference evidence="2 3" key="1">
    <citation type="submission" date="2019-10" db="EMBL/GenBank/DDBJ databases">
        <title>Vibrio sp. nov. isolated from a shrimp pond.</title>
        <authorList>
            <person name="Gomez-Gil B."/>
            <person name="Enciso-Ibarra J."/>
            <person name="Enciso-Ibarra K."/>
            <person name="Bolan-Mejia C."/>
        </authorList>
    </citation>
    <scope>NUCLEOTIDE SEQUENCE [LARGE SCALE GENOMIC DNA]</scope>
    <source>
        <strain evidence="2 3">CAIM 722</strain>
    </source>
</reference>
<gene>
    <name evidence="2" type="ORF">F9817_05935</name>
</gene>
<keyword evidence="3" id="KW-1185">Reference proteome</keyword>
<evidence type="ECO:0000313" key="3">
    <source>
        <dbReference type="Proteomes" id="UP000462621"/>
    </source>
</evidence>
<name>A0A7X4LJG8_9VIBR</name>
<protein>
    <recommendedName>
        <fullName evidence="4">MSHA biogenesis protein MshF</fullName>
    </recommendedName>
</protein>